<dbReference type="Proteomes" id="UP000267798">
    <property type="component" value="Unassembled WGS sequence"/>
</dbReference>
<gene>
    <name evidence="1" type="ORF">D3P09_23475</name>
</gene>
<protein>
    <submittedName>
        <fullName evidence="1">Uncharacterized protein</fullName>
    </submittedName>
</protein>
<organism evidence="1 2">
    <name type="scientific">Paenibacillus pinisoli</name>
    <dbReference type="NCBI Taxonomy" id="1276110"/>
    <lineage>
        <taxon>Bacteria</taxon>
        <taxon>Bacillati</taxon>
        <taxon>Bacillota</taxon>
        <taxon>Bacilli</taxon>
        <taxon>Bacillales</taxon>
        <taxon>Paenibacillaceae</taxon>
        <taxon>Paenibacillus</taxon>
    </lineage>
</organism>
<evidence type="ECO:0000313" key="2">
    <source>
        <dbReference type="Proteomes" id="UP000267798"/>
    </source>
</evidence>
<dbReference type="EMBL" id="QXQB01000006">
    <property type="protein sequence ID" value="RJX37316.1"/>
    <property type="molecule type" value="Genomic_DNA"/>
</dbReference>
<reference evidence="1 2" key="1">
    <citation type="submission" date="2018-09" db="EMBL/GenBank/DDBJ databases">
        <title>Paenibacillus aracenensis nov. sp. isolated from a cave in southern Spain.</title>
        <authorList>
            <person name="Jurado V."/>
            <person name="Gutierrez-Patricio S."/>
            <person name="Gonzalez-Pimentel J.L."/>
            <person name="Miller A.Z."/>
            <person name="Laiz L."/>
            <person name="Saiz-Jimenez C."/>
        </authorList>
    </citation>
    <scope>NUCLEOTIDE SEQUENCE [LARGE SCALE GENOMIC DNA]</scope>
    <source>
        <strain evidence="1 2">JCM 19203</strain>
    </source>
</reference>
<dbReference type="AlphaFoldDB" id="A0A3A6PC66"/>
<sequence>MTREGHRALSRAELLIAAAILAMVIAGCQKGTPNLAAEEGSPEPSPLTTPITFQIDASTQSPSSEEALSEEPLLIDGQPENEPERPHWLRDAAYENEYASILHQLEYETLMILSQAAEKRFANKDEAPSFEELRKELLKYNAEQRLDPWQTIYENDPGWLLEPSELLYAVNMYEPSLELSRDDEDKVRLSFKTYGQDYQEHTVSRHMEIELLRSGESWRIGDIKSRTAEYAFAKEDAEHILTSANEYIQYIGDDETHYLFQDEQGQPYVFHKKHGYYTKPDNI</sequence>
<proteinExistence type="predicted"/>
<name>A0A3A6PC66_9BACL</name>
<accession>A0A3A6PC66</accession>
<dbReference type="PROSITE" id="PS51257">
    <property type="entry name" value="PROKAR_LIPOPROTEIN"/>
    <property type="match status" value="1"/>
</dbReference>
<evidence type="ECO:0000313" key="1">
    <source>
        <dbReference type="EMBL" id="RJX37316.1"/>
    </source>
</evidence>
<comment type="caution">
    <text evidence="1">The sequence shown here is derived from an EMBL/GenBank/DDBJ whole genome shotgun (WGS) entry which is preliminary data.</text>
</comment>
<dbReference type="RefSeq" id="WP_120113871.1">
    <property type="nucleotide sequence ID" value="NZ_QXQB01000006.1"/>
</dbReference>
<dbReference type="OrthoDB" id="2581988at2"/>
<keyword evidence="2" id="KW-1185">Reference proteome</keyword>